<reference evidence="1 2" key="1">
    <citation type="submission" date="2019-03" db="EMBL/GenBank/DDBJ databases">
        <title>Subsurface microbial communities from deep shales in Ohio and West Virginia, USA.</title>
        <authorList>
            <person name="Wrighton K."/>
        </authorList>
    </citation>
    <scope>NUCLEOTIDE SEQUENCE [LARGE SCALE GENOMIC DNA]</scope>
    <source>
        <strain evidence="1 2">MSL 6dP</strain>
    </source>
</reference>
<sequence>MGCHEEFNYYKTLLKYNNRYKYLEGELDEGKITPNRCIITGLIKAVELLKEPVDLTIHTATPFGVKRASKGLGPNIDLVNRLLNLIETKQCKVDFNIWIGKGKELKRFIEKRSNIHS</sequence>
<dbReference type="RefSeq" id="WP_134119028.1">
    <property type="nucleotide sequence ID" value="NZ_SOEG01000050.1"/>
</dbReference>
<dbReference type="AlphaFoldDB" id="A0A4R8GG00"/>
<comment type="caution">
    <text evidence="1">The sequence shown here is derived from an EMBL/GenBank/DDBJ whole genome shotgun (WGS) entry which is preliminary data.</text>
</comment>
<name>A0A4R8GG00_9FIRM</name>
<gene>
    <name evidence="1" type="ORF">C7959_1504</name>
</gene>
<keyword evidence="2" id="KW-1185">Reference proteome</keyword>
<organism evidence="1 2">
    <name type="scientific">Orenia marismortui</name>
    <dbReference type="NCBI Taxonomy" id="46469"/>
    <lineage>
        <taxon>Bacteria</taxon>
        <taxon>Bacillati</taxon>
        <taxon>Bacillota</taxon>
        <taxon>Clostridia</taxon>
        <taxon>Halanaerobiales</taxon>
        <taxon>Halobacteroidaceae</taxon>
        <taxon>Orenia</taxon>
    </lineage>
</organism>
<proteinExistence type="predicted"/>
<evidence type="ECO:0000313" key="1">
    <source>
        <dbReference type="EMBL" id="TDX44580.1"/>
    </source>
</evidence>
<evidence type="ECO:0000313" key="2">
    <source>
        <dbReference type="Proteomes" id="UP000295832"/>
    </source>
</evidence>
<accession>A0A4R8GG00</accession>
<dbReference type="Proteomes" id="UP000295832">
    <property type="component" value="Unassembled WGS sequence"/>
</dbReference>
<protein>
    <submittedName>
        <fullName evidence="1">Uncharacterized protein</fullName>
    </submittedName>
</protein>
<dbReference type="EMBL" id="SOEG01000050">
    <property type="protein sequence ID" value="TDX44580.1"/>
    <property type="molecule type" value="Genomic_DNA"/>
</dbReference>